<keyword evidence="13" id="KW-1185">Reference proteome</keyword>
<dbReference type="GO" id="GO:0007166">
    <property type="term" value="P:cell surface receptor signaling pathway"/>
    <property type="evidence" value="ECO:0007669"/>
    <property type="project" value="TreeGrafter"/>
</dbReference>
<reference evidence="12" key="1">
    <citation type="submission" date="2025-08" db="UniProtKB">
        <authorList>
            <consortium name="Ensembl"/>
        </authorList>
    </citation>
    <scope>IDENTIFICATION</scope>
</reference>
<feature type="domain" description="Ig-like" evidence="11">
    <location>
        <begin position="15"/>
        <end position="120"/>
    </location>
</feature>
<evidence type="ECO:0000256" key="4">
    <source>
        <dbReference type="ARBA" id="ARBA00022729"/>
    </source>
</evidence>
<dbReference type="GO" id="GO:0042130">
    <property type="term" value="P:negative regulation of T cell proliferation"/>
    <property type="evidence" value="ECO:0007669"/>
    <property type="project" value="TreeGrafter"/>
</dbReference>
<dbReference type="SUPFAM" id="SSF48726">
    <property type="entry name" value="Immunoglobulin"/>
    <property type="match status" value="1"/>
</dbReference>
<evidence type="ECO:0000313" key="12">
    <source>
        <dbReference type="Ensembl" id="ENSCVAP00000007879.1"/>
    </source>
</evidence>
<keyword evidence="4" id="KW-0732">Signal</keyword>
<evidence type="ECO:0000256" key="3">
    <source>
        <dbReference type="ARBA" id="ARBA00022692"/>
    </source>
</evidence>
<proteinExistence type="predicted"/>
<keyword evidence="5" id="KW-1133">Transmembrane helix</keyword>
<dbReference type="Proteomes" id="UP000265020">
    <property type="component" value="Unassembled WGS sequence"/>
</dbReference>
<evidence type="ECO:0000256" key="6">
    <source>
        <dbReference type="ARBA" id="ARBA00023136"/>
    </source>
</evidence>
<comment type="subcellular location">
    <subcellularLocation>
        <location evidence="1">Cell membrane</location>
        <topology evidence="1">Single-pass type I membrane protein</topology>
    </subcellularLocation>
</comment>
<dbReference type="SMART" id="SM00406">
    <property type="entry name" value="IGv"/>
    <property type="match status" value="1"/>
</dbReference>
<sequence length="155" mass="17246">MIYQSGTGVTLAVDPSTSDVEVWEGTQSVVLPCQYSKVLEEIVTVTWSRLDLSPSTVHERGEGDILINQNKHYSGRTSMRPDALDSSIFSLILKEPVPSDSGNYICSITDEGSAPCSPLSLWKDRSHIVEEEGERKACFTLTLDRIQFTAQEKHR</sequence>
<dbReference type="AlphaFoldDB" id="A0A3Q2CQU4"/>
<keyword evidence="8" id="KW-0675">Receptor</keyword>
<dbReference type="GO" id="GO:0042102">
    <property type="term" value="P:positive regulation of T cell proliferation"/>
    <property type="evidence" value="ECO:0007669"/>
    <property type="project" value="TreeGrafter"/>
</dbReference>
<name>A0A3Q2CQU4_CYPVA</name>
<evidence type="ECO:0000256" key="10">
    <source>
        <dbReference type="ARBA" id="ARBA00023319"/>
    </source>
</evidence>
<dbReference type="GO" id="GO:0031295">
    <property type="term" value="P:T cell costimulation"/>
    <property type="evidence" value="ECO:0007669"/>
    <property type="project" value="TreeGrafter"/>
</dbReference>
<evidence type="ECO:0000256" key="8">
    <source>
        <dbReference type="ARBA" id="ARBA00023170"/>
    </source>
</evidence>
<dbReference type="InterPro" id="IPR036179">
    <property type="entry name" value="Ig-like_dom_sf"/>
</dbReference>
<dbReference type="Pfam" id="PF07686">
    <property type="entry name" value="V-set"/>
    <property type="match status" value="1"/>
</dbReference>
<evidence type="ECO:0000256" key="9">
    <source>
        <dbReference type="ARBA" id="ARBA00023180"/>
    </source>
</evidence>
<keyword evidence="9" id="KW-0325">Glycoprotein</keyword>
<dbReference type="PANTHER" id="PTHR25466:SF9">
    <property type="entry name" value="FIBRONECTIN TYPE-III DOMAIN-CONTAINING PROTEIN"/>
    <property type="match status" value="1"/>
</dbReference>
<dbReference type="GO" id="GO:0009897">
    <property type="term" value="C:external side of plasma membrane"/>
    <property type="evidence" value="ECO:0007669"/>
    <property type="project" value="TreeGrafter"/>
</dbReference>
<dbReference type="InterPro" id="IPR013106">
    <property type="entry name" value="Ig_V-set"/>
</dbReference>
<evidence type="ECO:0000256" key="5">
    <source>
        <dbReference type="ARBA" id="ARBA00022989"/>
    </source>
</evidence>
<evidence type="ECO:0000313" key="13">
    <source>
        <dbReference type="Proteomes" id="UP000265020"/>
    </source>
</evidence>
<dbReference type="InterPro" id="IPR051713">
    <property type="entry name" value="T-cell_Activation_Regulation"/>
</dbReference>
<evidence type="ECO:0000259" key="11">
    <source>
        <dbReference type="PROSITE" id="PS50835"/>
    </source>
</evidence>
<evidence type="ECO:0000256" key="2">
    <source>
        <dbReference type="ARBA" id="ARBA00022475"/>
    </source>
</evidence>
<dbReference type="Ensembl" id="ENSCVAT00000002554.1">
    <property type="protein sequence ID" value="ENSCVAP00000007879.1"/>
    <property type="gene ID" value="ENSCVAG00000000724.1"/>
</dbReference>
<accession>A0A3Q2CQU4</accession>
<evidence type="ECO:0000256" key="1">
    <source>
        <dbReference type="ARBA" id="ARBA00004251"/>
    </source>
</evidence>
<keyword evidence="6" id="KW-0472">Membrane</keyword>
<dbReference type="GO" id="GO:0071222">
    <property type="term" value="P:cellular response to lipopolysaccharide"/>
    <property type="evidence" value="ECO:0007669"/>
    <property type="project" value="TreeGrafter"/>
</dbReference>
<keyword evidence="10" id="KW-0393">Immunoglobulin domain</keyword>
<protein>
    <recommendedName>
        <fullName evidence="11">Ig-like domain-containing protein</fullName>
    </recommendedName>
</protein>
<dbReference type="InterPro" id="IPR013783">
    <property type="entry name" value="Ig-like_fold"/>
</dbReference>
<keyword evidence="3" id="KW-0812">Transmembrane</keyword>
<dbReference type="PANTHER" id="PTHR25466">
    <property type="entry name" value="T-LYMPHOCYTE ACTIVATION ANTIGEN"/>
    <property type="match status" value="1"/>
</dbReference>
<dbReference type="InterPro" id="IPR007110">
    <property type="entry name" value="Ig-like_dom"/>
</dbReference>
<dbReference type="PROSITE" id="PS50835">
    <property type="entry name" value="IG_LIKE"/>
    <property type="match status" value="1"/>
</dbReference>
<keyword evidence="2" id="KW-1003">Cell membrane</keyword>
<dbReference type="GeneTree" id="ENSGT00940000167778"/>
<dbReference type="GO" id="GO:0006955">
    <property type="term" value="P:immune response"/>
    <property type="evidence" value="ECO:0007669"/>
    <property type="project" value="TreeGrafter"/>
</dbReference>
<organism evidence="12 13">
    <name type="scientific">Cyprinodon variegatus</name>
    <name type="common">Sheepshead minnow</name>
    <dbReference type="NCBI Taxonomy" id="28743"/>
    <lineage>
        <taxon>Eukaryota</taxon>
        <taxon>Metazoa</taxon>
        <taxon>Chordata</taxon>
        <taxon>Craniata</taxon>
        <taxon>Vertebrata</taxon>
        <taxon>Euteleostomi</taxon>
        <taxon>Actinopterygii</taxon>
        <taxon>Neopterygii</taxon>
        <taxon>Teleostei</taxon>
        <taxon>Neoteleostei</taxon>
        <taxon>Acanthomorphata</taxon>
        <taxon>Ovalentaria</taxon>
        <taxon>Atherinomorphae</taxon>
        <taxon>Cyprinodontiformes</taxon>
        <taxon>Cyprinodontidae</taxon>
        <taxon>Cyprinodon</taxon>
    </lineage>
</organism>
<keyword evidence="7" id="KW-1015">Disulfide bond</keyword>
<reference evidence="12" key="2">
    <citation type="submission" date="2025-09" db="UniProtKB">
        <authorList>
            <consortium name="Ensembl"/>
        </authorList>
    </citation>
    <scope>IDENTIFICATION</scope>
</reference>
<evidence type="ECO:0000256" key="7">
    <source>
        <dbReference type="ARBA" id="ARBA00023157"/>
    </source>
</evidence>
<dbReference type="Gene3D" id="2.60.40.10">
    <property type="entry name" value="Immunoglobulins"/>
    <property type="match status" value="1"/>
</dbReference>